<comment type="caution">
    <text evidence="4">The sequence shown here is derived from an EMBL/GenBank/DDBJ whole genome shotgun (WGS) entry which is preliminary data.</text>
</comment>
<dbReference type="RefSeq" id="WP_327600065.1">
    <property type="nucleotide sequence ID" value="NZ_JAYXHS010000003.1"/>
</dbReference>
<evidence type="ECO:0000256" key="2">
    <source>
        <dbReference type="ARBA" id="ARBA00023315"/>
    </source>
</evidence>
<dbReference type="EC" id="2.3.1.-" evidence="4"/>
<dbReference type="GO" id="GO:0016746">
    <property type="term" value="F:acyltransferase activity"/>
    <property type="evidence" value="ECO:0007669"/>
    <property type="project" value="UniProtKB-KW"/>
</dbReference>
<dbReference type="Gene3D" id="3.40.630.30">
    <property type="match status" value="1"/>
</dbReference>
<dbReference type="PANTHER" id="PTHR43072:SF23">
    <property type="entry name" value="UPF0039 PROTEIN C11D3.02C"/>
    <property type="match status" value="1"/>
</dbReference>
<evidence type="ECO:0000259" key="3">
    <source>
        <dbReference type="PROSITE" id="PS51186"/>
    </source>
</evidence>
<dbReference type="Proteomes" id="UP001331561">
    <property type="component" value="Unassembled WGS sequence"/>
</dbReference>
<dbReference type="CDD" id="cd04301">
    <property type="entry name" value="NAT_SF"/>
    <property type="match status" value="1"/>
</dbReference>
<sequence>MMQAGVVRCTHERHAQAILDILNEAIVSSTALYDYEPRSLASMRAWFDAKASRDFPVIGVEDTSGKLLAFASYGTFRAWPAYKYSVEHSVYVHAEHRGKGLGLLLMRELIACATAQDCHTLVGVIDSDNQASIAFHEQLGFRHAGTLNQAGFKFGRWLDVAFYQLLLATPVKPQDG</sequence>
<dbReference type="InterPro" id="IPR016181">
    <property type="entry name" value="Acyl_CoA_acyltransferase"/>
</dbReference>
<name>A0ABU6K591_9RHOO</name>
<gene>
    <name evidence="4" type="ORF">VVD49_15250</name>
</gene>
<evidence type="ECO:0000313" key="5">
    <source>
        <dbReference type="Proteomes" id="UP001331561"/>
    </source>
</evidence>
<dbReference type="Pfam" id="PF00583">
    <property type="entry name" value="Acetyltransf_1"/>
    <property type="match status" value="1"/>
</dbReference>
<dbReference type="SUPFAM" id="SSF55729">
    <property type="entry name" value="Acyl-CoA N-acyltransferases (Nat)"/>
    <property type="match status" value="1"/>
</dbReference>
<proteinExistence type="predicted"/>
<keyword evidence="5" id="KW-1185">Reference proteome</keyword>
<organism evidence="4 5">
    <name type="scientific">Uliginosibacterium silvisoli</name>
    <dbReference type="NCBI Taxonomy" id="3114758"/>
    <lineage>
        <taxon>Bacteria</taxon>
        <taxon>Pseudomonadati</taxon>
        <taxon>Pseudomonadota</taxon>
        <taxon>Betaproteobacteria</taxon>
        <taxon>Rhodocyclales</taxon>
        <taxon>Zoogloeaceae</taxon>
        <taxon>Uliginosibacterium</taxon>
    </lineage>
</organism>
<dbReference type="EMBL" id="JAYXHS010000003">
    <property type="protein sequence ID" value="MEC5387084.1"/>
    <property type="molecule type" value="Genomic_DNA"/>
</dbReference>
<dbReference type="PROSITE" id="PS51186">
    <property type="entry name" value="GNAT"/>
    <property type="match status" value="1"/>
</dbReference>
<evidence type="ECO:0000313" key="4">
    <source>
        <dbReference type="EMBL" id="MEC5387084.1"/>
    </source>
</evidence>
<dbReference type="PANTHER" id="PTHR43072">
    <property type="entry name" value="N-ACETYLTRANSFERASE"/>
    <property type="match status" value="1"/>
</dbReference>
<keyword evidence="1 4" id="KW-0808">Transferase</keyword>
<evidence type="ECO:0000256" key="1">
    <source>
        <dbReference type="ARBA" id="ARBA00022679"/>
    </source>
</evidence>
<keyword evidence="2 4" id="KW-0012">Acyltransferase</keyword>
<accession>A0ABU6K591</accession>
<dbReference type="InterPro" id="IPR000182">
    <property type="entry name" value="GNAT_dom"/>
</dbReference>
<reference evidence="4 5" key="1">
    <citation type="submission" date="2024-01" db="EMBL/GenBank/DDBJ databases">
        <title>Uliginosibacterium soil sp. nov.</title>
        <authorList>
            <person name="Lv Y."/>
        </authorList>
    </citation>
    <scope>NUCLEOTIDE SEQUENCE [LARGE SCALE GENOMIC DNA]</scope>
    <source>
        <strain evidence="4 5">H3</strain>
    </source>
</reference>
<feature type="domain" description="N-acetyltransferase" evidence="3">
    <location>
        <begin position="5"/>
        <end position="169"/>
    </location>
</feature>
<protein>
    <submittedName>
        <fullName evidence="4">GNAT family N-acetyltransferase</fullName>
        <ecNumber evidence="4">2.3.1.-</ecNumber>
    </submittedName>
</protein>